<dbReference type="AlphaFoldDB" id="A0A8J7YYV1"/>
<dbReference type="PANTHER" id="PTHR43022:SF1">
    <property type="entry name" value="PROTEIN SMF"/>
    <property type="match status" value="1"/>
</dbReference>
<organism evidence="4 5">
    <name type="scientific">Candidatus Altarchaeum hamiconexum</name>
    <dbReference type="NCBI Taxonomy" id="1803513"/>
    <lineage>
        <taxon>Archaea</taxon>
        <taxon>Candidatus Altarchaeota</taxon>
        <taxon>Candidatus Altiarchaeia</taxon>
        <taxon>Candidatus Altarchaeales</taxon>
        <taxon>Candidatus Altarchaeaceae</taxon>
        <taxon>Candidatus Altarchaeum</taxon>
    </lineage>
</organism>
<reference evidence="4" key="1">
    <citation type="submission" date="2019-11" db="EMBL/GenBank/DDBJ databases">
        <title>Lipid analysis of CO2-rich subsurface aquifers suggests an autotrophy-based deep biosphere with lysolipids enriched in CPR bacteria.</title>
        <authorList>
            <person name="Probst A.J."/>
            <person name="Elling F.J."/>
            <person name="Castelle C.J."/>
            <person name="Zhu Q."/>
            <person name="Elvert M."/>
            <person name="Birarda G."/>
            <person name="Holman H.-Y."/>
            <person name="Lane K.R."/>
            <person name="Ladd B."/>
            <person name="Ryan M.C."/>
            <person name="Woyke T."/>
            <person name="Hinrichs K.-U."/>
            <person name="Banfield J.F."/>
        </authorList>
    </citation>
    <scope>NUCLEOTIDE SEQUENCE</scope>
    <source>
        <strain evidence="3">CG_2015-01_33_1645</strain>
        <strain evidence="4">CG_2015-04_33_537</strain>
    </source>
</reference>
<evidence type="ECO:0000313" key="3">
    <source>
        <dbReference type="EMBL" id="NCN65278.1"/>
    </source>
</evidence>
<dbReference type="Proteomes" id="UP000768163">
    <property type="component" value="Unassembled WGS sequence"/>
</dbReference>
<name>A0A8J7YYV1_9ARCH</name>
<dbReference type="InterPro" id="IPR057666">
    <property type="entry name" value="DrpA_SLOG"/>
</dbReference>
<evidence type="ECO:0000313" key="5">
    <source>
        <dbReference type="Proteomes" id="UP000738826"/>
    </source>
</evidence>
<feature type="domain" description="Smf/DprA SLOG" evidence="2">
    <location>
        <begin position="43"/>
        <end position="175"/>
    </location>
</feature>
<accession>A0A8J7YYV1</accession>
<dbReference type="EMBL" id="JAACQH010000063">
    <property type="protein sequence ID" value="NCS91456.1"/>
    <property type="molecule type" value="Genomic_DNA"/>
</dbReference>
<dbReference type="PANTHER" id="PTHR43022">
    <property type="entry name" value="PROTEIN SMF"/>
    <property type="match status" value="1"/>
</dbReference>
<protein>
    <recommendedName>
        <fullName evidence="2">Smf/DprA SLOG domain-containing protein</fullName>
    </recommendedName>
</protein>
<proteinExistence type="inferred from homology"/>
<evidence type="ECO:0000256" key="1">
    <source>
        <dbReference type="ARBA" id="ARBA00006525"/>
    </source>
</evidence>
<comment type="caution">
    <text evidence="4">The sequence shown here is derived from an EMBL/GenBank/DDBJ whole genome shotgun (WGS) entry which is preliminary data.</text>
</comment>
<gene>
    <name evidence="4" type="ORF">GW779_03470</name>
    <name evidence="3" type="ORF">GW910_04345</name>
</gene>
<dbReference type="InterPro" id="IPR003488">
    <property type="entry name" value="DprA"/>
</dbReference>
<dbReference type="Pfam" id="PF02481">
    <property type="entry name" value="DNA_processg_A"/>
    <property type="match status" value="1"/>
</dbReference>
<dbReference type="SUPFAM" id="SSF102405">
    <property type="entry name" value="MCP/YpsA-like"/>
    <property type="match status" value="1"/>
</dbReference>
<dbReference type="GO" id="GO:0009294">
    <property type="term" value="P:DNA-mediated transformation"/>
    <property type="evidence" value="ECO:0007669"/>
    <property type="project" value="InterPro"/>
</dbReference>
<evidence type="ECO:0000313" key="4">
    <source>
        <dbReference type="EMBL" id="NCS91456.1"/>
    </source>
</evidence>
<dbReference type="EMBL" id="JAACVF010000113">
    <property type="protein sequence ID" value="NCN65278.1"/>
    <property type="molecule type" value="Genomic_DNA"/>
</dbReference>
<dbReference type="Gene3D" id="3.40.50.450">
    <property type="match status" value="1"/>
</dbReference>
<dbReference type="Proteomes" id="UP000738826">
    <property type="component" value="Unassembled WGS sequence"/>
</dbReference>
<comment type="similarity">
    <text evidence="1">Belongs to the DprA/Smf family.</text>
</comment>
<evidence type="ECO:0000259" key="2">
    <source>
        <dbReference type="Pfam" id="PF02481"/>
    </source>
</evidence>
<sequence>MVEVLKKANARSKKIYVPDIEEVKVAWEKAHNIINRSRLKNIQIISIKDSKYPKYLLQIPNSPVLLHVFGNADALNRECIAIVGTRKPTDYGFGRAKKLGSLFAKKGYVVVSGLAEGIDTAAHLGALDAGGLTVAVVAHGLHTIYPQSNKTLVDEIIKNKGAVISEYPVGTEIKKVIL</sequence>